<evidence type="ECO:0000313" key="2">
    <source>
        <dbReference type="EMBL" id="CRY96265.1"/>
    </source>
</evidence>
<accession>A0A0H5Q4C9</accession>
<reference evidence="2" key="1">
    <citation type="submission" date="2015-06" db="EMBL/GenBank/DDBJ databases">
        <authorList>
            <person name="Joergensen T."/>
        </authorList>
    </citation>
    <scope>NUCLEOTIDE SEQUENCE</scope>
    <source>
        <plasmid evidence="2">pRGFK1025</plasmid>
    </source>
</reference>
<reference evidence="2" key="2">
    <citation type="submission" date="2015-07" db="EMBL/GenBank/DDBJ databases">
        <title>Plasmids, circular viruses and viroids from rat gut.</title>
        <authorList>
            <person name="Jorgensen T.J."/>
            <person name="Hansen M.A."/>
            <person name="Xu Z."/>
            <person name="Tabak M.A."/>
            <person name="Sorensen S.J."/>
            <person name="Hansen L.H."/>
        </authorList>
    </citation>
    <scope>NUCLEOTIDE SEQUENCE</scope>
    <source>
        <plasmid evidence="2">pRGFK1025</plasmid>
    </source>
</reference>
<sequence length="75" mass="8382">MKDRVAACIYPDSTSCRGCSYSFNPVLFDGGCMLQYGAQGDSKSLQPDKRTTAGERHEENSEIKRGIYPREDSRT</sequence>
<feature type="region of interest" description="Disordered" evidence="1">
    <location>
        <begin position="39"/>
        <end position="75"/>
    </location>
</feature>
<geneLocation type="plasmid" evidence="2">
    <name>pRGFK1025</name>
</geneLocation>
<protein>
    <submittedName>
        <fullName evidence="2">Uncharacterized protein</fullName>
    </submittedName>
</protein>
<name>A0A0H5Q4C9_9ZZZZ</name>
<organism evidence="2">
    <name type="scientific">uncultured prokaryote</name>
    <dbReference type="NCBI Taxonomy" id="198431"/>
    <lineage>
        <taxon>unclassified sequences</taxon>
        <taxon>environmental samples</taxon>
    </lineage>
</organism>
<dbReference type="EMBL" id="LN853609">
    <property type="protein sequence ID" value="CRY96265.1"/>
    <property type="molecule type" value="Genomic_DNA"/>
</dbReference>
<feature type="compositionally biased region" description="Basic and acidic residues" evidence="1">
    <location>
        <begin position="46"/>
        <end position="75"/>
    </location>
</feature>
<proteinExistence type="predicted"/>
<dbReference type="AlphaFoldDB" id="A0A0H5Q4C9"/>
<keyword evidence="2" id="KW-0614">Plasmid</keyword>
<evidence type="ECO:0000256" key="1">
    <source>
        <dbReference type="SAM" id="MobiDB-lite"/>
    </source>
</evidence>